<evidence type="ECO:0000256" key="1">
    <source>
        <dbReference type="SAM" id="SignalP"/>
    </source>
</evidence>
<name>A0A0L8ICL2_OCTBM</name>
<evidence type="ECO:0000313" key="2">
    <source>
        <dbReference type="EMBL" id="KOF99253.1"/>
    </source>
</evidence>
<keyword evidence="1" id="KW-0732">Signal</keyword>
<accession>A0A0L8ICL2</accession>
<dbReference type="EMBL" id="KQ415992">
    <property type="protein sequence ID" value="KOF99253.1"/>
    <property type="molecule type" value="Genomic_DNA"/>
</dbReference>
<feature type="signal peptide" evidence="1">
    <location>
        <begin position="1"/>
        <end position="18"/>
    </location>
</feature>
<reference evidence="2" key="1">
    <citation type="submission" date="2015-07" db="EMBL/GenBank/DDBJ databases">
        <title>MeaNS - Measles Nucleotide Surveillance Program.</title>
        <authorList>
            <person name="Tran T."/>
            <person name="Druce J."/>
        </authorList>
    </citation>
    <scope>NUCLEOTIDE SEQUENCE</scope>
    <source>
        <strain evidence="2">UCB-OBI-ISO-001</strain>
        <tissue evidence="2">Gonad</tissue>
    </source>
</reference>
<evidence type="ECO:0008006" key="3">
    <source>
        <dbReference type="Google" id="ProtNLM"/>
    </source>
</evidence>
<proteinExistence type="predicted"/>
<dbReference type="AlphaFoldDB" id="A0A0L8ICL2"/>
<organism evidence="2">
    <name type="scientific">Octopus bimaculoides</name>
    <name type="common">California two-spotted octopus</name>
    <dbReference type="NCBI Taxonomy" id="37653"/>
    <lineage>
        <taxon>Eukaryota</taxon>
        <taxon>Metazoa</taxon>
        <taxon>Spiralia</taxon>
        <taxon>Lophotrochozoa</taxon>
        <taxon>Mollusca</taxon>
        <taxon>Cephalopoda</taxon>
        <taxon>Coleoidea</taxon>
        <taxon>Octopodiformes</taxon>
        <taxon>Octopoda</taxon>
        <taxon>Incirrata</taxon>
        <taxon>Octopodidae</taxon>
        <taxon>Octopus</taxon>
    </lineage>
</organism>
<protein>
    <recommendedName>
        <fullName evidence="3">IGFBP N-terminal domain-containing protein</fullName>
    </recommendedName>
</protein>
<sequence>MKLLLTILFTILCLQVQAQRQCFHDSRVNCVSKCLMCLILGKRCPVDAPIKNGTNACCEHCRTRMYRLPEGNPDIVVYGLATCRNVPDFHKCRSNFYETVRPFSYQTFFNVDCKK</sequence>
<feature type="chain" id="PRO_5005584291" description="IGFBP N-terminal domain-containing protein" evidence="1">
    <location>
        <begin position="19"/>
        <end position="115"/>
    </location>
</feature>
<gene>
    <name evidence="2" type="ORF">OCBIM_22018446mg</name>
</gene>